<feature type="transmembrane region" description="Helical" evidence="7">
    <location>
        <begin position="73"/>
        <end position="93"/>
    </location>
</feature>
<evidence type="ECO:0000256" key="3">
    <source>
        <dbReference type="ARBA" id="ARBA00022741"/>
    </source>
</evidence>
<dbReference type="PROSITE" id="PS50929">
    <property type="entry name" value="ABC_TM1F"/>
    <property type="match status" value="1"/>
</dbReference>
<dbReference type="GO" id="GO:0015421">
    <property type="term" value="F:ABC-type oligopeptide transporter activity"/>
    <property type="evidence" value="ECO:0007669"/>
    <property type="project" value="TreeGrafter"/>
</dbReference>
<protein>
    <submittedName>
        <fullName evidence="10">ABC transporter ATP-binding protein</fullName>
    </submittedName>
</protein>
<sequence length="567" mass="62214">MDKDMRRSDIAIMRRLIVLVKPLTGVMITGIILGVAGFLCAIFLTIVGGIGVIKGLSVFGGDVMFGSTALDEVISWNQIFVLLIGLALARGILHYGEQYCNHYIAFRILAIIRHKVFECLRKLCPAKLEGKNKGDLISIITGDIELLEVFFAHTISPIVIAFLTSLIMVVFIGAQSMVAGVIACMGYTVVGVVLPIWNGKRSASAGMKFRNGVGELNGFVLDSMYGVDEILQYGQGDQQLSKMNEKSQSLAEDQENLSKFEGSQRAVTNIVIQLFSWGMLFTMIYLYMESAATFSEVLISTLAMMSSFGPVVALASLSNSLNQTLACGERVLALLEEAPPVEEVCGKEHTYFEGAKADDITFSYEDEIILKNVTVDIEKGKVLGIHGASGSGKSTLLKLIMRFWDVKEGQMLISEKDIKEINTDDLRSMSSYVTQDTILFRDTIANNIRIANPDAELAKVEEAAKKASIHDFIIRLPHGYETNVGELGSTLSDGEKQRVGLARAFLHDSELLLLDEPTSNLDVLNEGIILKSLENEKIGKTIVLVSHRKSTLSLADRIYEMDNGRLS</sequence>
<evidence type="ECO:0000256" key="6">
    <source>
        <dbReference type="ARBA" id="ARBA00023136"/>
    </source>
</evidence>
<evidence type="ECO:0000256" key="7">
    <source>
        <dbReference type="SAM" id="Phobius"/>
    </source>
</evidence>
<comment type="subcellular location">
    <subcellularLocation>
        <location evidence="1">Cell membrane</location>
        <topology evidence="1">Multi-pass membrane protein</topology>
    </subcellularLocation>
</comment>
<dbReference type="GO" id="GO:0005886">
    <property type="term" value="C:plasma membrane"/>
    <property type="evidence" value="ECO:0007669"/>
    <property type="project" value="UniProtKB-SubCell"/>
</dbReference>
<keyword evidence="4 10" id="KW-0067">ATP-binding</keyword>
<feature type="transmembrane region" description="Helical" evidence="7">
    <location>
        <begin position="149"/>
        <end position="172"/>
    </location>
</feature>
<dbReference type="InterPro" id="IPR011527">
    <property type="entry name" value="ABC1_TM_dom"/>
</dbReference>
<proteinExistence type="predicted"/>
<dbReference type="Pfam" id="PF00664">
    <property type="entry name" value="ABC_membrane"/>
    <property type="match status" value="1"/>
</dbReference>
<dbReference type="KEGG" id="mdv:C5Q96_02240"/>
<dbReference type="InterPro" id="IPR027417">
    <property type="entry name" value="P-loop_NTPase"/>
</dbReference>
<evidence type="ECO:0000256" key="5">
    <source>
        <dbReference type="ARBA" id="ARBA00022989"/>
    </source>
</evidence>
<evidence type="ECO:0000256" key="2">
    <source>
        <dbReference type="ARBA" id="ARBA00022692"/>
    </source>
</evidence>
<feature type="transmembrane region" description="Helical" evidence="7">
    <location>
        <begin position="294"/>
        <end position="315"/>
    </location>
</feature>
<dbReference type="EMBL" id="CP027228">
    <property type="protein sequence ID" value="AVM47736.1"/>
    <property type="molecule type" value="Genomic_DNA"/>
</dbReference>
<dbReference type="InterPro" id="IPR003439">
    <property type="entry name" value="ABC_transporter-like_ATP-bd"/>
</dbReference>
<dbReference type="OrthoDB" id="9762778at2"/>
<feature type="domain" description="ABC transporter" evidence="8">
    <location>
        <begin position="355"/>
        <end position="567"/>
    </location>
</feature>
<dbReference type="GO" id="GO:0005524">
    <property type="term" value="F:ATP binding"/>
    <property type="evidence" value="ECO:0007669"/>
    <property type="project" value="UniProtKB-KW"/>
</dbReference>
<dbReference type="GeneID" id="78391073"/>
<dbReference type="Gene3D" id="3.40.50.300">
    <property type="entry name" value="P-loop containing nucleotide triphosphate hydrolases"/>
    <property type="match status" value="1"/>
</dbReference>
<dbReference type="AlphaFoldDB" id="A0A2S0L363"/>
<dbReference type="InterPro" id="IPR036640">
    <property type="entry name" value="ABC1_TM_sf"/>
</dbReference>
<dbReference type="InterPro" id="IPR003593">
    <property type="entry name" value="AAA+_ATPase"/>
</dbReference>
<dbReference type="Proteomes" id="UP000237883">
    <property type="component" value="Chromosome"/>
</dbReference>
<accession>A0A2S0L363</accession>
<dbReference type="PANTHER" id="PTHR43394">
    <property type="entry name" value="ATP-DEPENDENT PERMEASE MDL1, MITOCHONDRIAL"/>
    <property type="match status" value="1"/>
</dbReference>
<reference evidence="11" key="1">
    <citation type="submission" date="2018-02" db="EMBL/GenBank/DDBJ databases">
        <authorList>
            <person name="Holder M.E."/>
            <person name="Ajami N.J."/>
            <person name="Petrosino J.F."/>
        </authorList>
    </citation>
    <scope>NUCLEOTIDE SEQUENCE [LARGE SCALE GENOMIC DNA]</scope>
    <source>
        <strain evidence="11">CCUG 47132</strain>
    </source>
</reference>
<name>A0A2S0L363_9FIRM</name>
<feature type="transmembrane region" description="Helical" evidence="7">
    <location>
        <begin position="266"/>
        <end position="288"/>
    </location>
</feature>
<keyword evidence="3" id="KW-0547">Nucleotide-binding</keyword>
<keyword evidence="11" id="KW-1185">Reference proteome</keyword>
<dbReference type="InterPro" id="IPR039421">
    <property type="entry name" value="Type_1_exporter"/>
</dbReference>
<dbReference type="SUPFAM" id="SSF90123">
    <property type="entry name" value="ABC transporter transmembrane region"/>
    <property type="match status" value="1"/>
</dbReference>
<feature type="domain" description="ABC transmembrane type-1" evidence="9">
    <location>
        <begin position="32"/>
        <end position="323"/>
    </location>
</feature>
<evidence type="ECO:0000256" key="1">
    <source>
        <dbReference type="ARBA" id="ARBA00004651"/>
    </source>
</evidence>
<keyword evidence="2 7" id="KW-0812">Transmembrane</keyword>
<keyword evidence="5 7" id="KW-1133">Transmembrane helix</keyword>
<gene>
    <name evidence="10" type="ORF">C5Q96_02240</name>
</gene>
<dbReference type="Pfam" id="PF00005">
    <property type="entry name" value="ABC_tran"/>
    <property type="match status" value="1"/>
</dbReference>
<dbReference type="RefSeq" id="WP_106056800.1">
    <property type="nucleotide sequence ID" value="NZ_CP027228.1"/>
</dbReference>
<dbReference type="PANTHER" id="PTHR43394:SF1">
    <property type="entry name" value="ATP-BINDING CASSETTE SUB-FAMILY B MEMBER 10, MITOCHONDRIAL"/>
    <property type="match status" value="1"/>
</dbReference>
<dbReference type="SUPFAM" id="SSF52540">
    <property type="entry name" value="P-loop containing nucleoside triphosphate hydrolases"/>
    <property type="match status" value="1"/>
</dbReference>
<keyword evidence="6 7" id="KW-0472">Membrane</keyword>
<evidence type="ECO:0000256" key="4">
    <source>
        <dbReference type="ARBA" id="ARBA00022840"/>
    </source>
</evidence>
<dbReference type="PROSITE" id="PS50893">
    <property type="entry name" value="ABC_TRANSPORTER_2"/>
    <property type="match status" value="1"/>
</dbReference>
<dbReference type="SMART" id="SM00382">
    <property type="entry name" value="AAA"/>
    <property type="match status" value="1"/>
</dbReference>
<evidence type="ECO:0000313" key="11">
    <source>
        <dbReference type="Proteomes" id="UP000237883"/>
    </source>
</evidence>
<feature type="transmembrane region" description="Helical" evidence="7">
    <location>
        <begin position="178"/>
        <end position="197"/>
    </location>
</feature>
<dbReference type="GO" id="GO:0016887">
    <property type="term" value="F:ATP hydrolysis activity"/>
    <property type="evidence" value="ECO:0007669"/>
    <property type="project" value="InterPro"/>
</dbReference>
<evidence type="ECO:0000259" key="9">
    <source>
        <dbReference type="PROSITE" id="PS50929"/>
    </source>
</evidence>
<feature type="transmembrane region" description="Helical" evidence="7">
    <location>
        <begin position="20"/>
        <end position="53"/>
    </location>
</feature>
<organism evidence="10 11">
    <name type="scientific">Mogibacterium diversum</name>
    <dbReference type="NCBI Taxonomy" id="114527"/>
    <lineage>
        <taxon>Bacteria</taxon>
        <taxon>Bacillati</taxon>
        <taxon>Bacillota</taxon>
        <taxon>Clostridia</taxon>
        <taxon>Peptostreptococcales</taxon>
        <taxon>Anaerovoracaceae</taxon>
        <taxon>Mogibacterium</taxon>
    </lineage>
</organism>
<evidence type="ECO:0000259" key="8">
    <source>
        <dbReference type="PROSITE" id="PS50893"/>
    </source>
</evidence>
<dbReference type="Gene3D" id="1.20.1560.10">
    <property type="entry name" value="ABC transporter type 1, transmembrane domain"/>
    <property type="match status" value="1"/>
</dbReference>
<evidence type="ECO:0000313" key="10">
    <source>
        <dbReference type="EMBL" id="AVM47736.1"/>
    </source>
</evidence>